<gene>
    <name evidence="2" type="ORF">MNODULE_07125</name>
</gene>
<dbReference type="NCBIfam" id="TIGR04257">
    <property type="entry name" value="nanowire_3heme"/>
    <property type="match status" value="1"/>
</dbReference>
<proteinExistence type="predicted"/>
<dbReference type="EMBL" id="VTOW01000001">
    <property type="protein sequence ID" value="NKE70509.1"/>
    <property type="molecule type" value="Genomic_DNA"/>
</dbReference>
<dbReference type="SUPFAM" id="SSF48695">
    <property type="entry name" value="Multiheme cytochromes"/>
    <property type="match status" value="1"/>
</dbReference>
<sequence>MAWVKERRRYLFVGCLLILLSLTTFYACIRQAKSEPANPPAVPAAAGAPAQAVPVQAPAQAQEKDLASQPSLVAPHPATALPKFEDPTKLPTPGPPYNQENTNGDVVLKDFPVDASGQVDWVKAFQENLIKPHESLDLNKPPTPPFMFDIEIPAIGSMPNVIFPHFPHTFWLDCANCHPGIFMMKKGGNPISMVKIVNGEFCGRCHGRVAFPLANCTRCHVKPKS</sequence>
<feature type="domain" description="Cytochrome c7-like" evidence="1">
    <location>
        <begin position="162"/>
        <end position="220"/>
    </location>
</feature>
<keyword evidence="3" id="KW-1185">Reference proteome</keyword>
<dbReference type="Gene3D" id="3.90.10.10">
    <property type="entry name" value="Cytochrome C3"/>
    <property type="match status" value="1"/>
</dbReference>
<dbReference type="InterPro" id="IPR026352">
    <property type="entry name" value="Nanowire_3heme"/>
</dbReference>
<dbReference type="Pfam" id="PF14522">
    <property type="entry name" value="Cytochrome_C7"/>
    <property type="match status" value="1"/>
</dbReference>
<dbReference type="InterPro" id="IPR029467">
    <property type="entry name" value="Cyt_c7-like"/>
</dbReference>
<protein>
    <recommendedName>
        <fullName evidence="1">Cytochrome c7-like domain-containing protein</fullName>
    </recommendedName>
</protein>
<accession>A0A7X6IAL4</accession>
<evidence type="ECO:0000313" key="3">
    <source>
        <dbReference type="Proteomes" id="UP000534783"/>
    </source>
</evidence>
<evidence type="ECO:0000259" key="1">
    <source>
        <dbReference type="Pfam" id="PF14522"/>
    </source>
</evidence>
<reference evidence="2 3" key="1">
    <citation type="journal article" date="2020" name="Nature">
        <title>Bacterial chemolithoautotrophy via manganese oxidation.</title>
        <authorList>
            <person name="Yu H."/>
            <person name="Leadbetter J.R."/>
        </authorList>
    </citation>
    <scope>NUCLEOTIDE SEQUENCE [LARGE SCALE GENOMIC DNA]</scope>
    <source>
        <strain evidence="2 3">Mn-1</strain>
    </source>
</reference>
<dbReference type="AlphaFoldDB" id="A0A7X6IAL4"/>
<name>A0A7X6IAL4_9BACT</name>
<organism evidence="2 3">
    <name type="scientific">Candidatus Manganitrophus noduliformans</name>
    <dbReference type="NCBI Taxonomy" id="2606439"/>
    <lineage>
        <taxon>Bacteria</taxon>
        <taxon>Pseudomonadati</taxon>
        <taxon>Nitrospirota</taxon>
        <taxon>Nitrospiria</taxon>
        <taxon>Candidatus Troglogloeales</taxon>
        <taxon>Candidatus Manganitrophaceae</taxon>
        <taxon>Candidatus Manganitrophus</taxon>
    </lineage>
</organism>
<dbReference type="PROSITE" id="PS51257">
    <property type="entry name" value="PROKAR_LIPOPROTEIN"/>
    <property type="match status" value="1"/>
</dbReference>
<dbReference type="InterPro" id="IPR036280">
    <property type="entry name" value="Multihaem_cyt_sf"/>
</dbReference>
<dbReference type="RefSeq" id="WP_168058754.1">
    <property type="nucleotide sequence ID" value="NZ_VTOW01000001.1"/>
</dbReference>
<dbReference type="Proteomes" id="UP000534783">
    <property type="component" value="Unassembled WGS sequence"/>
</dbReference>
<evidence type="ECO:0000313" key="2">
    <source>
        <dbReference type="EMBL" id="NKE70509.1"/>
    </source>
</evidence>
<comment type="caution">
    <text evidence="2">The sequence shown here is derived from an EMBL/GenBank/DDBJ whole genome shotgun (WGS) entry which is preliminary data.</text>
</comment>